<feature type="transmembrane region" description="Helical" evidence="1">
    <location>
        <begin position="38"/>
        <end position="69"/>
    </location>
</feature>
<evidence type="ECO:0008006" key="4">
    <source>
        <dbReference type="Google" id="ProtNLM"/>
    </source>
</evidence>
<gene>
    <name evidence="2" type="ORF">P8X34_10785</name>
</gene>
<dbReference type="EMBL" id="JARRIG010000007">
    <property type="protein sequence ID" value="MFA4805211.1"/>
    <property type="molecule type" value="Genomic_DNA"/>
</dbReference>
<name>A0ABV4T929_9EURY</name>
<comment type="caution">
    <text evidence="2">The sequence shown here is derived from an EMBL/GenBank/DDBJ whole genome shotgun (WGS) entry which is preliminary data.</text>
</comment>
<accession>A0ABV4T929</accession>
<sequence>MEGDEKKGINLRYDLDTSFLLFFTAIAVVFGWGSADPILLAAVGALAYFIGFFMGLIPVGGPILTYWLVKKLLVTKIGTSITALVVASVVLSVIGNVVIVLFILAAIARPPWRW</sequence>
<feature type="transmembrane region" description="Helical" evidence="1">
    <location>
        <begin position="12"/>
        <end position="32"/>
    </location>
</feature>
<evidence type="ECO:0000313" key="2">
    <source>
        <dbReference type="EMBL" id="MFA4805211.1"/>
    </source>
</evidence>
<reference evidence="2 3" key="1">
    <citation type="submission" date="2023-03" db="EMBL/GenBank/DDBJ databases">
        <title>Speciation in Pyrococcus: adaptation to high temperature as a mechanism.</title>
        <authorList>
            <person name="Gu J."/>
        </authorList>
    </citation>
    <scope>NUCLEOTIDE SEQUENCE [LARGE SCALE GENOMIC DNA]</scope>
    <source>
        <strain evidence="2 3">LMOA34</strain>
    </source>
</reference>
<feature type="transmembrane region" description="Helical" evidence="1">
    <location>
        <begin position="81"/>
        <end position="108"/>
    </location>
</feature>
<evidence type="ECO:0000313" key="3">
    <source>
        <dbReference type="Proteomes" id="UP001571980"/>
    </source>
</evidence>
<dbReference type="Proteomes" id="UP001571980">
    <property type="component" value="Unassembled WGS sequence"/>
</dbReference>
<dbReference type="RefSeq" id="WP_372824648.1">
    <property type="nucleotide sequence ID" value="NZ_JARRID010000006.1"/>
</dbReference>
<keyword evidence="1" id="KW-0812">Transmembrane</keyword>
<keyword evidence="1" id="KW-1133">Transmembrane helix</keyword>
<keyword evidence="3" id="KW-1185">Reference proteome</keyword>
<evidence type="ECO:0000256" key="1">
    <source>
        <dbReference type="SAM" id="Phobius"/>
    </source>
</evidence>
<proteinExistence type="predicted"/>
<protein>
    <recommendedName>
        <fullName evidence="4">Permease</fullName>
    </recommendedName>
</protein>
<organism evidence="2 3">
    <name type="scientific">Pyrococcus kukulkanii</name>
    <dbReference type="NCBI Taxonomy" id="1609559"/>
    <lineage>
        <taxon>Archaea</taxon>
        <taxon>Methanobacteriati</taxon>
        <taxon>Methanobacteriota</taxon>
        <taxon>Thermococci</taxon>
        <taxon>Thermococcales</taxon>
        <taxon>Thermococcaceae</taxon>
        <taxon>Pyrococcus</taxon>
    </lineage>
</organism>
<keyword evidence="1" id="KW-0472">Membrane</keyword>